<keyword evidence="1" id="KW-0472">Membrane</keyword>
<feature type="transmembrane region" description="Helical" evidence="1">
    <location>
        <begin position="41"/>
        <end position="61"/>
    </location>
</feature>
<accession>A0ABN2MD52</accession>
<sequence>MPDDLDVLLHSTRAELLNTIDGPDLDRVSARAGVLRRRRRATVASVAAAGGMLAVTLWGVLGSVGTQAMPAPVGPSDGPPVTVAPTESAPPVDPDRAAWNGDDLTFVGSAATDLPGDISDVEFVDGQNGYAVLTDCSAASDGSCHFSLQFTGDGGGTWQARTLPATLASTGHDNDLRVIPLAGPALVVTGAGTWFSPDAGVTWQPSRRPVDPPEVQAIPDGGKLVLNADPTGGPDCPGSRVDVFLTDGTRARLAHQPPIGVCWAASAEATGGVWWVGGRSSKGRPAVASSRDGGRTWTAVEFPIITSAPEAWPKVASVGSRTYVTIVSGRSNATSLYASTQILAIHRSSDGGHAFAPFASFGLPALTGDVVPLLDGRLVAASGGLSMGASSGTRFADAPDDVTYVRAIRQTDVGWVAFDVDRGGAAAYSTTGQTWRRLTIR</sequence>
<dbReference type="Gene3D" id="2.130.10.10">
    <property type="entry name" value="YVTN repeat-like/Quinoprotein amine dehydrogenase"/>
    <property type="match status" value="1"/>
</dbReference>
<evidence type="ECO:0000256" key="1">
    <source>
        <dbReference type="SAM" id="Phobius"/>
    </source>
</evidence>
<dbReference type="SUPFAM" id="SSF50939">
    <property type="entry name" value="Sialidases"/>
    <property type="match status" value="1"/>
</dbReference>
<proteinExistence type="predicted"/>
<evidence type="ECO:0000313" key="2">
    <source>
        <dbReference type="EMBL" id="GAA1821303.1"/>
    </source>
</evidence>
<gene>
    <name evidence="2" type="ORF">GCM10009682_46840</name>
</gene>
<comment type="caution">
    <text evidence="2">The sequence shown here is derived from an EMBL/GenBank/DDBJ whole genome shotgun (WGS) entry which is preliminary data.</text>
</comment>
<evidence type="ECO:0008006" key="4">
    <source>
        <dbReference type="Google" id="ProtNLM"/>
    </source>
</evidence>
<keyword evidence="1" id="KW-0812">Transmembrane</keyword>
<evidence type="ECO:0000313" key="3">
    <source>
        <dbReference type="Proteomes" id="UP001500218"/>
    </source>
</evidence>
<dbReference type="EMBL" id="BAAALT010000180">
    <property type="protein sequence ID" value="GAA1821303.1"/>
    <property type="molecule type" value="Genomic_DNA"/>
</dbReference>
<reference evidence="2 3" key="1">
    <citation type="journal article" date="2019" name="Int. J. Syst. Evol. Microbiol.">
        <title>The Global Catalogue of Microorganisms (GCM) 10K type strain sequencing project: providing services to taxonomists for standard genome sequencing and annotation.</title>
        <authorList>
            <consortium name="The Broad Institute Genomics Platform"/>
            <consortium name="The Broad Institute Genome Sequencing Center for Infectious Disease"/>
            <person name="Wu L."/>
            <person name="Ma J."/>
        </authorList>
    </citation>
    <scope>NUCLEOTIDE SEQUENCE [LARGE SCALE GENOMIC DNA]</scope>
    <source>
        <strain evidence="2 3">JCM 13250</strain>
    </source>
</reference>
<organism evidence="2 3">
    <name type="scientific">Luedemannella flava</name>
    <dbReference type="NCBI Taxonomy" id="349316"/>
    <lineage>
        <taxon>Bacteria</taxon>
        <taxon>Bacillati</taxon>
        <taxon>Actinomycetota</taxon>
        <taxon>Actinomycetes</taxon>
        <taxon>Micromonosporales</taxon>
        <taxon>Micromonosporaceae</taxon>
        <taxon>Luedemannella</taxon>
    </lineage>
</organism>
<keyword evidence="1" id="KW-1133">Transmembrane helix</keyword>
<protein>
    <recommendedName>
        <fullName evidence="4">Exo-alpha-sialidase</fullName>
    </recommendedName>
</protein>
<dbReference type="RefSeq" id="WP_344136305.1">
    <property type="nucleotide sequence ID" value="NZ_BAAALT010000180.1"/>
</dbReference>
<dbReference type="InterPro" id="IPR015943">
    <property type="entry name" value="WD40/YVTN_repeat-like_dom_sf"/>
</dbReference>
<dbReference type="InterPro" id="IPR036278">
    <property type="entry name" value="Sialidase_sf"/>
</dbReference>
<keyword evidence="3" id="KW-1185">Reference proteome</keyword>
<name>A0ABN2MD52_9ACTN</name>
<dbReference type="Proteomes" id="UP001500218">
    <property type="component" value="Unassembled WGS sequence"/>
</dbReference>